<dbReference type="Gene3D" id="2.40.160.180">
    <property type="entry name" value="Carbohydrate-selective porin OprB"/>
    <property type="match status" value="1"/>
</dbReference>
<reference evidence="3 4" key="1">
    <citation type="submission" date="2016-12" db="EMBL/GenBank/DDBJ databases">
        <title>Study of bacterial adaptation to deep sea.</title>
        <authorList>
            <person name="Song J."/>
            <person name="Yoshizawa S."/>
            <person name="Kogure K."/>
        </authorList>
    </citation>
    <scope>NUCLEOTIDE SEQUENCE [LARGE SCALE GENOMIC DNA]</scope>
    <source>
        <strain evidence="3 4">SAORIC-165</strain>
    </source>
</reference>
<dbReference type="InterPro" id="IPR052932">
    <property type="entry name" value="OprB_Porin"/>
</dbReference>
<dbReference type="GO" id="GO:0015288">
    <property type="term" value="F:porin activity"/>
    <property type="evidence" value="ECO:0007669"/>
    <property type="project" value="InterPro"/>
</dbReference>
<evidence type="ECO:0000256" key="1">
    <source>
        <dbReference type="ARBA" id="ARBA00008769"/>
    </source>
</evidence>
<dbReference type="OrthoDB" id="236886at2"/>
<dbReference type="Proteomes" id="UP000239907">
    <property type="component" value="Unassembled WGS sequence"/>
</dbReference>
<comment type="caution">
    <text evidence="3">The sequence shown here is derived from an EMBL/GenBank/DDBJ whole genome shotgun (WGS) entry which is preliminary data.</text>
</comment>
<dbReference type="AlphaFoldDB" id="A0A2S7U039"/>
<dbReference type="EMBL" id="MQWA01000001">
    <property type="protein sequence ID" value="PQJ28366.1"/>
    <property type="molecule type" value="Genomic_DNA"/>
</dbReference>
<dbReference type="PANTHER" id="PTHR37944">
    <property type="entry name" value="PORIN B"/>
    <property type="match status" value="1"/>
</dbReference>
<accession>A0A2S7U039</accession>
<dbReference type="GO" id="GO:0008643">
    <property type="term" value="P:carbohydrate transport"/>
    <property type="evidence" value="ECO:0007669"/>
    <property type="project" value="InterPro"/>
</dbReference>
<dbReference type="GO" id="GO:0016020">
    <property type="term" value="C:membrane"/>
    <property type="evidence" value="ECO:0007669"/>
    <property type="project" value="InterPro"/>
</dbReference>
<dbReference type="Pfam" id="PF04966">
    <property type="entry name" value="OprB"/>
    <property type="match status" value="1"/>
</dbReference>
<dbReference type="InterPro" id="IPR038673">
    <property type="entry name" value="OprB_sf"/>
</dbReference>
<dbReference type="PANTHER" id="PTHR37944:SF1">
    <property type="entry name" value="PORIN B"/>
    <property type="match status" value="1"/>
</dbReference>
<dbReference type="InterPro" id="IPR007049">
    <property type="entry name" value="Carb-sel_porin_OprB"/>
</dbReference>
<comment type="similarity">
    <text evidence="1 2">Belongs to the OprB family.</text>
</comment>
<organism evidence="3 4">
    <name type="scientific">Rubritalea profundi</name>
    <dbReference type="NCBI Taxonomy" id="1658618"/>
    <lineage>
        <taxon>Bacteria</taxon>
        <taxon>Pseudomonadati</taxon>
        <taxon>Verrucomicrobiota</taxon>
        <taxon>Verrucomicrobiia</taxon>
        <taxon>Verrucomicrobiales</taxon>
        <taxon>Rubritaleaceae</taxon>
        <taxon>Rubritalea</taxon>
    </lineage>
</organism>
<name>A0A2S7U039_9BACT</name>
<evidence type="ECO:0000313" key="4">
    <source>
        <dbReference type="Proteomes" id="UP000239907"/>
    </source>
</evidence>
<evidence type="ECO:0000313" key="3">
    <source>
        <dbReference type="EMBL" id="PQJ28366.1"/>
    </source>
</evidence>
<sequence length="398" mass="43812">MKSTLIPLAAISGALLLNSLAHAETAGGGDFGSPTSIENTLADDDYPTRLKRWNDLKKKVEEKTALHYSFEYSSLAQGYTDAGAGEDFTASGIARFYGTWTPFNHQQKNWGRFSFRIDNRHRYTDVAPQNAGFTVGQSSINGSLYSGREWGLVNLQWTQSLLDGRVGVSVGFVPADDYFHAYALANPLTHFSNLAFTTGGVVSVPDSGMAIAGAGMLGENFYFKAGIHDANGSASDPTLDVFSDGEFYKNLEIGWTSEQARLYLDNAHLGVWHSDRRDAAGVPESWGVAFNWSHYCDEGRWMPFVRGGWSDGGGALYEKLISAGLSKQFREKDVFGLGLSWSEPSDPLAGQQWSNELFYRVQLENLAITPSVQMIVNPSYRPDQDVMFIAGLRARIVF</sequence>
<evidence type="ECO:0000256" key="2">
    <source>
        <dbReference type="RuleBase" id="RU363072"/>
    </source>
</evidence>
<protein>
    <recommendedName>
        <fullName evidence="5">Porin</fullName>
    </recommendedName>
</protein>
<proteinExistence type="inferred from homology"/>
<evidence type="ECO:0008006" key="5">
    <source>
        <dbReference type="Google" id="ProtNLM"/>
    </source>
</evidence>
<gene>
    <name evidence="3" type="ORF">BSZ32_07460</name>
</gene>
<dbReference type="RefSeq" id="WP_105042867.1">
    <property type="nucleotide sequence ID" value="NZ_MQWA01000001.1"/>
</dbReference>
<keyword evidence="4" id="KW-1185">Reference proteome</keyword>
<keyword evidence="2" id="KW-0732">Signal</keyword>
<feature type="chain" id="PRO_5015375808" description="Porin" evidence="2">
    <location>
        <begin position="24"/>
        <end position="398"/>
    </location>
</feature>
<feature type="signal peptide" evidence="2">
    <location>
        <begin position="1"/>
        <end position="23"/>
    </location>
</feature>